<dbReference type="InterPro" id="IPR001478">
    <property type="entry name" value="PDZ"/>
</dbReference>
<dbReference type="InterPro" id="IPR009003">
    <property type="entry name" value="Peptidase_S1_PA"/>
</dbReference>
<keyword evidence="4" id="KW-1133">Transmembrane helix</keyword>
<evidence type="ECO:0000313" key="6">
    <source>
        <dbReference type="EMBL" id="HJC36175.1"/>
    </source>
</evidence>
<dbReference type="PANTHER" id="PTHR43343:SF3">
    <property type="entry name" value="PROTEASE DO-LIKE 8, CHLOROPLASTIC"/>
    <property type="match status" value="1"/>
</dbReference>
<dbReference type="PRINTS" id="PR00834">
    <property type="entry name" value="PROTEASES2C"/>
</dbReference>
<evidence type="ECO:0000313" key="7">
    <source>
        <dbReference type="Proteomes" id="UP000823896"/>
    </source>
</evidence>
<evidence type="ECO:0000259" key="5">
    <source>
        <dbReference type="PROSITE" id="PS50106"/>
    </source>
</evidence>
<reference evidence="6" key="2">
    <citation type="submission" date="2021-04" db="EMBL/GenBank/DDBJ databases">
        <authorList>
            <person name="Gilroy R."/>
        </authorList>
    </citation>
    <scope>NUCLEOTIDE SEQUENCE</scope>
    <source>
        <strain evidence="6">CHK187-11901</strain>
    </source>
</reference>
<feature type="transmembrane region" description="Helical" evidence="4">
    <location>
        <begin position="6"/>
        <end position="29"/>
    </location>
</feature>
<evidence type="ECO:0000256" key="4">
    <source>
        <dbReference type="SAM" id="Phobius"/>
    </source>
</evidence>
<dbReference type="InterPro" id="IPR001940">
    <property type="entry name" value="Peptidase_S1C"/>
</dbReference>
<comment type="caution">
    <text evidence="6">The sequence shown here is derived from an EMBL/GenBank/DDBJ whole genome shotgun (WGS) entry which is preliminary data.</text>
</comment>
<dbReference type="EMBL" id="DWWM01000023">
    <property type="protein sequence ID" value="HJC36175.1"/>
    <property type="molecule type" value="Genomic_DNA"/>
</dbReference>
<keyword evidence="2" id="KW-0645">Protease</keyword>
<name>A0A9D2NPJ4_9FIRM</name>
<feature type="domain" description="PDZ" evidence="5">
    <location>
        <begin position="267"/>
        <end position="346"/>
    </location>
</feature>
<sequence length="355" mass="36141">MTAGRVAMLIVICLVVSLIGGLGGSYIVSGMGSSSVIYRDTSGTVNATSDSSGTIKSVVEQCADAVVEIQTESISSGGSLFQQYISSGAGSGVILTQDGYIVTNHHVIENATSILVRTRSGDEYNAQLIGSDQQSDLAVLKIDASGLTPAVLGDSTKLEVGDLAVVIGNPLGELGGTVTSGIISALDREVTIDGQVMTLMQTDAAVNPGNSGGGLFDANGDLVGIINAKSSGNNVEGLGFAIPISNATDIIDELIANGEVTSRPTLGVSLYEVTDANSAAQLGVDSTGVYIVQIVQGGSADLAGLQTGDRIVSVDGTEITSADEVRAALNEHSTGDQMNMVIERNGDTIEVRVSL</sequence>
<evidence type="ECO:0000256" key="2">
    <source>
        <dbReference type="ARBA" id="ARBA00022670"/>
    </source>
</evidence>
<dbReference type="GO" id="GO:0004252">
    <property type="term" value="F:serine-type endopeptidase activity"/>
    <property type="evidence" value="ECO:0007669"/>
    <property type="project" value="InterPro"/>
</dbReference>
<dbReference type="Pfam" id="PF13365">
    <property type="entry name" value="Trypsin_2"/>
    <property type="match status" value="1"/>
</dbReference>
<dbReference type="GO" id="GO:0006508">
    <property type="term" value="P:proteolysis"/>
    <property type="evidence" value="ECO:0007669"/>
    <property type="project" value="UniProtKB-KW"/>
</dbReference>
<dbReference type="InterPro" id="IPR051201">
    <property type="entry name" value="Chloro_Bact_Ser_Proteases"/>
</dbReference>
<dbReference type="SUPFAM" id="SSF50156">
    <property type="entry name" value="PDZ domain-like"/>
    <property type="match status" value="1"/>
</dbReference>
<dbReference type="Gene3D" id="2.30.42.10">
    <property type="match status" value="1"/>
</dbReference>
<dbReference type="PANTHER" id="PTHR43343">
    <property type="entry name" value="PEPTIDASE S12"/>
    <property type="match status" value="1"/>
</dbReference>
<reference evidence="6" key="1">
    <citation type="journal article" date="2021" name="PeerJ">
        <title>Extensive microbial diversity within the chicken gut microbiome revealed by metagenomics and culture.</title>
        <authorList>
            <person name="Gilroy R."/>
            <person name="Ravi A."/>
            <person name="Getino M."/>
            <person name="Pursley I."/>
            <person name="Horton D.L."/>
            <person name="Alikhan N.F."/>
            <person name="Baker D."/>
            <person name="Gharbi K."/>
            <person name="Hall N."/>
            <person name="Watson M."/>
            <person name="Adriaenssens E.M."/>
            <person name="Foster-Nyarko E."/>
            <person name="Jarju S."/>
            <person name="Secka A."/>
            <person name="Antonio M."/>
            <person name="Oren A."/>
            <person name="Chaudhuri R.R."/>
            <person name="La Ragione R."/>
            <person name="Hildebrand F."/>
            <person name="Pallen M.J."/>
        </authorList>
    </citation>
    <scope>NUCLEOTIDE SEQUENCE</scope>
    <source>
        <strain evidence="6">CHK187-11901</strain>
    </source>
</reference>
<dbReference type="InterPro" id="IPR043504">
    <property type="entry name" value="Peptidase_S1_PA_chymotrypsin"/>
</dbReference>
<dbReference type="Pfam" id="PF13180">
    <property type="entry name" value="PDZ_2"/>
    <property type="match status" value="1"/>
</dbReference>
<dbReference type="InterPro" id="IPR036034">
    <property type="entry name" value="PDZ_sf"/>
</dbReference>
<dbReference type="AlphaFoldDB" id="A0A9D2NPJ4"/>
<dbReference type="Gene3D" id="2.40.10.10">
    <property type="entry name" value="Trypsin-like serine proteases"/>
    <property type="match status" value="2"/>
</dbReference>
<keyword evidence="4" id="KW-0472">Membrane</keyword>
<dbReference type="SMART" id="SM00228">
    <property type="entry name" value="PDZ"/>
    <property type="match status" value="1"/>
</dbReference>
<accession>A0A9D2NPJ4</accession>
<proteinExistence type="inferred from homology"/>
<keyword evidence="3" id="KW-0378">Hydrolase</keyword>
<organism evidence="6 7">
    <name type="scientific">Candidatus Merdibacter merdavium</name>
    <dbReference type="NCBI Taxonomy" id="2838692"/>
    <lineage>
        <taxon>Bacteria</taxon>
        <taxon>Bacillati</taxon>
        <taxon>Bacillota</taxon>
        <taxon>Erysipelotrichia</taxon>
        <taxon>Erysipelotrichales</taxon>
        <taxon>Erysipelotrichaceae</taxon>
        <taxon>Merdibacter</taxon>
    </lineage>
</organism>
<protein>
    <submittedName>
        <fullName evidence="6">Trypsin-like peptidase domain-containing protein</fullName>
    </submittedName>
</protein>
<dbReference type="Proteomes" id="UP000823896">
    <property type="component" value="Unassembled WGS sequence"/>
</dbReference>
<evidence type="ECO:0000256" key="3">
    <source>
        <dbReference type="ARBA" id="ARBA00022801"/>
    </source>
</evidence>
<gene>
    <name evidence="6" type="ORF">H9702_03475</name>
</gene>
<comment type="similarity">
    <text evidence="1">Belongs to the peptidase S1C family.</text>
</comment>
<evidence type="ECO:0000256" key="1">
    <source>
        <dbReference type="ARBA" id="ARBA00010541"/>
    </source>
</evidence>
<dbReference type="PROSITE" id="PS50106">
    <property type="entry name" value="PDZ"/>
    <property type="match status" value="1"/>
</dbReference>
<keyword evidence="4" id="KW-0812">Transmembrane</keyword>
<dbReference type="SUPFAM" id="SSF50494">
    <property type="entry name" value="Trypsin-like serine proteases"/>
    <property type="match status" value="1"/>
</dbReference>